<evidence type="ECO:0000256" key="7">
    <source>
        <dbReference type="PROSITE-ProRule" id="PRU01091"/>
    </source>
</evidence>
<dbReference type="Gene3D" id="1.10.10.10">
    <property type="entry name" value="Winged helix-like DNA-binding domain superfamily/Winged helix DNA-binding domain"/>
    <property type="match status" value="1"/>
</dbReference>
<dbReference type="AlphaFoldDB" id="A0AA96CXK4"/>
<feature type="domain" description="OmpR/PhoB-type" evidence="9">
    <location>
        <begin position="120"/>
        <end position="212"/>
    </location>
</feature>
<dbReference type="InterPro" id="IPR016032">
    <property type="entry name" value="Sig_transdc_resp-reg_C-effctor"/>
</dbReference>
<organism evidence="10">
    <name type="scientific">Arcobacter sp. AZ-2023</name>
    <dbReference type="NCBI Taxonomy" id="3074453"/>
    <lineage>
        <taxon>Bacteria</taxon>
        <taxon>Pseudomonadati</taxon>
        <taxon>Campylobacterota</taxon>
        <taxon>Epsilonproteobacteria</taxon>
        <taxon>Campylobacterales</taxon>
        <taxon>Arcobacteraceae</taxon>
        <taxon>Arcobacter</taxon>
    </lineage>
</organism>
<keyword evidence="4 7" id="KW-0238">DNA-binding</keyword>
<dbReference type="PROSITE" id="PS51755">
    <property type="entry name" value="OMPR_PHOB"/>
    <property type="match status" value="1"/>
</dbReference>
<evidence type="ECO:0000256" key="3">
    <source>
        <dbReference type="ARBA" id="ARBA00023015"/>
    </source>
</evidence>
<dbReference type="SMART" id="SM00448">
    <property type="entry name" value="REC"/>
    <property type="match status" value="1"/>
</dbReference>
<dbReference type="SMART" id="SM00862">
    <property type="entry name" value="Trans_reg_C"/>
    <property type="match status" value="1"/>
</dbReference>
<dbReference type="SUPFAM" id="SSF46894">
    <property type="entry name" value="C-terminal effector domain of the bipartite response regulators"/>
    <property type="match status" value="1"/>
</dbReference>
<dbReference type="Pfam" id="PF00486">
    <property type="entry name" value="Trans_reg_C"/>
    <property type="match status" value="1"/>
</dbReference>
<dbReference type="InterPro" id="IPR001867">
    <property type="entry name" value="OmpR/PhoB-type_DNA-bd"/>
</dbReference>
<dbReference type="GO" id="GO:0006355">
    <property type="term" value="P:regulation of DNA-templated transcription"/>
    <property type="evidence" value="ECO:0007669"/>
    <property type="project" value="InterPro"/>
</dbReference>
<dbReference type="EMBL" id="CP134846">
    <property type="protein sequence ID" value="WNL16454.1"/>
    <property type="molecule type" value="Genomic_DNA"/>
</dbReference>
<keyword evidence="1 6" id="KW-0597">Phosphoprotein</keyword>
<dbReference type="PROSITE" id="PS50110">
    <property type="entry name" value="RESPONSE_REGULATORY"/>
    <property type="match status" value="1"/>
</dbReference>
<accession>A0AA96CXK4</accession>
<feature type="modified residue" description="4-aspartylphosphate" evidence="6">
    <location>
        <position position="51"/>
    </location>
</feature>
<evidence type="ECO:0000259" key="8">
    <source>
        <dbReference type="PROSITE" id="PS50110"/>
    </source>
</evidence>
<name>A0AA96CXK4_9BACT</name>
<dbReference type="PANTHER" id="PTHR48111:SF1">
    <property type="entry name" value="TWO-COMPONENT RESPONSE REGULATOR ORR33"/>
    <property type="match status" value="1"/>
</dbReference>
<protein>
    <submittedName>
        <fullName evidence="10">Response regulator transcription factor</fullName>
    </submittedName>
</protein>
<dbReference type="GO" id="GO:0000156">
    <property type="term" value="F:phosphorelay response regulator activity"/>
    <property type="evidence" value="ECO:0007669"/>
    <property type="project" value="TreeGrafter"/>
</dbReference>
<dbReference type="InterPro" id="IPR039420">
    <property type="entry name" value="WalR-like"/>
</dbReference>
<dbReference type="InterPro" id="IPR001789">
    <property type="entry name" value="Sig_transdc_resp-reg_receiver"/>
</dbReference>
<evidence type="ECO:0000259" key="9">
    <source>
        <dbReference type="PROSITE" id="PS51755"/>
    </source>
</evidence>
<evidence type="ECO:0000256" key="5">
    <source>
        <dbReference type="ARBA" id="ARBA00023163"/>
    </source>
</evidence>
<feature type="DNA-binding region" description="OmpR/PhoB-type" evidence="7">
    <location>
        <begin position="120"/>
        <end position="212"/>
    </location>
</feature>
<dbReference type="InterPro" id="IPR036388">
    <property type="entry name" value="WH-like_DNA-bd_sf"/>
</dbReference>
<dbReference type="SUPFAM" id="SSF52172">
    <property type="entry name" value="CheY-like"/>
    <property type="match status" value="1"/>
</dbReference>
<reference evidence="10" key="1">
    <citation type="submission" date="2023-09" db="EMBL/GenBank/DDBJ databases">
        <title>Arcobacter tbilisiensis sp. nov. isolated from chicken meat in Tbilisi, Georgia.</title>
        <authorList>
            <person name="Matthias R."/>
            <person name="Zautner A.E."/>
        </authorList>
    </citation>
    <scope>NUCLEOTIDE SEQUENCE</scope>
    <source>
        <strain evidence="10">LEO 107</strain>
    </source>
</reference>
<dbReference type="GO" id="GO:0000976">
    <property type="term" value="F:transcription cis-regulatory region binding"/>
    <property type="evidence" value="ECO:0007669"/>
    <property type="project" value="TreeGrafter"/>
</dbReference>
<dbReference type="Gene3D" id="3.40.50.2300">
    <property type="match status" value="1"/>
</dbReference>
<dbReference type="GO" id="GO:0032993">
    <property type="term" value="C:protein-DNA complex"/>
    <property type="evidence" value="ECO:0007669"/>
    <property type="project" value="TreeGrafter"/>
</dbReference>
<dbReference type="InterPro" id="IPR011006">
    <property type="entry name" value="CheY-like_superfamily"/>
</dbReference>
<dbReference type="Pfam" id="PF00072">
    <property type="entry name" value="Response_reg"/>
    <property type="match status" value="1"/>
</dbReference>
<evidence type="ECO:0000313" key="10">
    <source>
        <dbReference type="EMBL" id="WNL16454.1"/>
    </source>
</evidence>
<evidence type="ECO:0000256" key="6">
    <source>
        <dbReference type="PROSITE-ProRule" id="PRU00169"/>
    </source>
</evidence>
<keyword evidence="2" id="KW-0902">Two-component regulatory system</keyword>
<sequence>MKKIFLLEDDFSLNETIKEMLNKSGFVVDSFYSGEKAFENILGDYALYILDINVPNIDGITILEKIKSISQNSKAIIISANIDINQITLAYEKECDDYIKKPFDLEEFRLKIGRLTKHFEVENLASNFSFNLRTKVLYEKDKEIYLTKYEKSLLFLLLSNRAEKITHHQIEEFVYSGVARTSTAIRTLIKRLRDKLPKDTILNSLDEGYYIK</sequence>
<dbReference type="GO" id="GO:0005829">
    <property type="term" value="C:cytosol"/>
    <property type="evidence" value="ECO:0007669"/>
    <property type="project" value="TreeGrafter"/>
</dbReference>
<gene>
    <name evidence="10" type="ORF">RJG54_09590</name>
</gene>
<proteinExistence type="predicted"/>
<keyword evidence="5" id="KW-0804">Transcription</keyword>
<evidence type="ECO:0000256" key="1">
    <source>
        <dbReference type="ARBA" id="ARBA00022553"/>
    </source>
</evidence>
<evidence type="ECO:0000256" key="2">
    <source>
        <dbReference type="ARBA" id="ARBA00023012"/>
    </source>
</evidence>
<dbReference type="PANTHER" id="PTHR48111">
    <property type="entry name" value="REGULATOR OF RPOS"/>
    <property type="match status" value="1"/>
</dbReference>
<evidence type="ECO:0000256" key="4">
    <source>
        <dbReference type="ARBA" id="ARBA00023125"/>
    </source>
</evidence>
<feature type="domain" description="Response regulatory" evidence="8">
    <location>
        <begin position="3"/>
        <end position="116"/>
    </location>
</feature>
<keyword evidence="3" id="KW-0805">Transcription regulation</keyword>